<feature type="domain" description="Cytochrome b561 bacterial/Ni-hydrogenase" evidence="8">
    <location>
        <begin position="87"/>
        <end position="307"/>
    </location>
</feature>
<dbReference type="RefSeq" id="WP_146915572.1">
    <property type="nucleotide sequence ID" value="NZ_CP042430.1"/>
</dbReference>
<keyword evidence="3 6" id="KW-0812">Transmembrane</keyword>
<dbReference type="Gene3D" id="3.90.420.10">
    <property type="entry name" value="Oxidoreductase, molybdopterin-binding domain"/>
    <property type="match status" value="1"/>
</dbReference>
<feature type="transmembrane region" description="Helical" evidence="6">
    <location>
        <begin position="238"/>
        <end position="262"/>
    </location>
</feature>
<feature type="transmembrane region" description="Helical" evidence="6">
    <location>
        <begin position="171"/>
        <end position="192"/>
    </location>
</feature>
<dbReference type="InterPro" id="IPR000572">
    <property type="entry name" value="OxRdtase_Mopterin-bd_dom"/>
</dbReference>
<feature type="transmembrane region" description="Helical" evidence="6">
    <location>
        <begin position="282"/>
        <end position="306"/>
    </location>
</feature>
<accession>A0A5B8U098</accession>
<evidence type="ECO:0000256" key="4">
    <source>
        <dbReference type="ARBA" id="ARBA00022989"/>
    </source>
</evidence>
<evidence type="ECO:0000259" key="7">
    <source>
        <dbReference type="Pfam" id="PF00174"/>
    </source>
</evidence>
<feature type="transmembrane region" description="Helical" evidence="6">
    <location>
        <begin position="39"/>
        <end position="66"/>
    </location>
</feature>
<keyword evidence="5 6" id="KW-0472">Membrane</keyword>
<comment type="subcellular location">
    <subcellularLocation>
        <location evidence="1">Cell membrane</location>
        <topology evidence="1">Multi-pass membrane protein</topology>
    </subcellularLocation>
</comment>
<dbReference type="Proteomes" id="UP000321805">
    <property type="component" value="Chromosome"/>
</dbReference>
<dbReference type="PANTHER" id="PTHR43032:SF2">
    <property type="entry name" value="BLL0505 PROTEIN"/>
    <property type="match status" value="1"/>
</dbReference>
<dbReference type="InterPro" id="IPR036374">
    <property type="entry name" value="OxRdtase_Mopterin-bd_sf"/>
</dbReference>
<dbReference type="SUPFAM" id="SSF56524">
    <property type="entry name" value="Oxidoreductase molybdopterin-binding domain"/>
    <property type="match status" value="1"/>
</dbReference>
<dbReference type="GO" id="GO:0022904">
    <property type="term" value="P:respiratory electron transport chain"/>
    <property type="evidence" value="ECO:0007669"/>
    <property type="project" value="InterPro"/>
</dbReference>
<dbReference type="GO" id="GO:0009055">
    <property type="term" value="F:electron transfer activity"/>
    <property type="evidence" value="ECO:0007669"/>
    <property type="project" value="InterPro"/>
</dbReference>
<dbReference type="Pfam" id="PF01292">
    <property type="entry name" value="Ni_hydr_CYTB"/>
    <property type="match status" value="1"/>
</dbReference>
<sequence>MADAERAFAEQSLTREQGRHPRMRLSQVQMRLGSRFFSVWWLLPGLLMLAVASVAAGKVFIATGAGQSLIHGHPCVPHTPRVSPGVQWWVVVTHVANFFFMVMIIRAGWQILADHPRLYAKVHCTPDREVLRFRGPVPKDRVWTAKDDAVTLSPLFGMPGGRHTIGVARHWHFIFDILFVVNGIAYVVLLFATGRYLKLVPTELSILPDAGSCIVQYSALHLPAAPGGYVRFDAIQQLSYFGVVFLLGPLAILSGLAMSPALDNRFQWYQRIFGNRQAARTLHFLIMCAFLLFYAVHMTMVAATGFADNLDSIALGSRGHDLNGVALLFVALGVTIAFNVWAVRFSWTHTRVLQRVSNATVGRLMDLLFDHYAPRAEYREQDISPFFWPNGLVPTSDEWTGLRDREFRDYRLRVHGLVEHPVELSLRQLRELAHQDQITMHNCIQGWSAIGRWSGVPFTKLIELVRPQPEARWVMFYSYGEGGEGGQYYDSHTVDDLRHPQSLLAYEMNGEPLPLLHGAPLRLRVENQLGFKHVKWIKEIEFVRHFSERGGGEGGYNEDHEFYGYRDEI</sequence>
<evidence type="ECO:0000259" key="8">
    <source>
        <dbReference type="Pfam" id="PF01292"/>
    </source>
</evidence>
<evidence type="ECO:0000256" key="5">
    <source>
        <dbReference type="ARBA" id="ARBA00023136"/>
    </source>
</evidence>
<name>A0A5B8U098_9ACTN</name>
<dbReference type="PANTHER" id="PTHR43032">
    <property type="entry name" value="PROTEIN-METHIONINE-SULFOXIDE REDUCTASE"/>
    <property type="match status" value="1"/>
</dbReference>
<keyword evidence="10" id="KW-1185">Reference proteome</keyword>
<dbReference type="OrthoDB" id="9795587at2"/>
<evidence type="ECO:0000256" key="3">
    <source>
        <dbReference type="ARBA" id="ARBA00022692"/>
    </source>
</evidence>
<evidence type="ECO:0000256" key="2">
    <source>
        <dbReference type="ARBA" id="ARBA00022475"/>
    </source>
</evidence>
<dbReference type="InterPro" id="IPR011577">
    <property type="entry name" value="Cyt_b561_bac/Ni-Hgenase"/>
</dbReference>
<dbReference type="GO" id="GO:0005886">
    <property type="term" value="C:plasma membrane"/>
    <property type="evidence" value="ECO:0007669"/>
    <property type="project" value="UniProtKB-SubCell"/>
</dbReference>
<keyword evidence="2" id="KW-1003">Cell membrane</keyword>
<dbReference type="KEGG" id="bsol:FSW04_01625"/>
<dbReference type="Pfam" id="PF00174">
    <property type="entry name" value="Oxidored_molyb"/>
    <property type="match status" value="1"/>
</dbReference>
<dbReference type="Gene3D" id="1.20.950.20">
    <property type="entry name" value="Transmembrane di-heme cytochromes, Chain C"/>
    <property type="match status" value="1"/>
</dbReference>
<evidence type="ECO:0000256" key="1">
    <source>
        <dbReference type="ARBA" id="ARBA00004651"/>
    </source>
</evidence>
<dbReference type="AlphaFoldDB" id="A0A5B8U098"/>
<evidence type="ECO:0000313" key="10">
    <source>
        <dbReference type="Proteomes" id="UP000321805"/>
    </source>
</evidence>
<dbReference type="SUPFAM" id="SSF81342">
    <property type="entry name" value="Transmembrane di-heme cytochromes"/>
    <property type="match status" value="1"/>
</dbReference>
<organism evidence="9 10">
    <name type="scientific">Baekduia soli</name>
    <dbReference type="NCBI Taxonomy" id="496014"/>
    <lineage>
        <taxon>Bacteria</taxon>
        <taxon>Bacillati</taxon>
        <taxon>Actinomycetota</taxon>
        <taxon>Thermoleophilia</taxon>
        <taxon>Solirubrobacterales</taxon>
        <taxon>Baekduiaceae</taxon>
        <taxon>Baekduia</taxon>
    </lineage>
</organism>
<gene>
    <name evidence="9" type="ORF">FSW04_01625</name>
</gene>
<feature type="transmembrane region" description="Helical" evidence="6">
    <location>
        <begin position="326"/>
        <end position="347"/>
    </location>
</feature>
<proteinExistence type="predicted"/>
<dbReference type="InterPro" id="IPR016174">
    <property type="entry name" value="Di-haem_cyt_TM"/>
</dbReference>
<evidence type="ECO:0000313" key="9">
    <source>
        <dbReference type="EMBL" id="QEC46404.1"/>
    </source>
</evidence>
<reference evidence="9 10" key="1">
    <citation type="journal article" date="2018" name="J. Microbiol.">
        <title>Baekduia soli gen. nov., sp. nov., a novel bacterium isolated from the soil of Baekdu Mountain and proposal of a novel family name, Baekduiaceae fam. nov.</title>
        <authorList>
            <person name="An D.S."/>
            <person name="Siddiqi M.Z."/>
            <person name="Kim K.H."/>
            <person name="Yu H.S."/>
            <person name="Im W.T."/>
        </authorList>
    </citation>
    <scope>NUCLEOTIDE SEQUENCE [LARGE SCALE GENOMIC DNA]</scope>
    <source>
        <strain evidence="9 10">BR7-21</strain>
    </source>
</reference>
<keyword evidence="4 6" id="KW-1133">Transmembrane helix</keyword>
<protein>
    <submittedName>
        <fullName evidence="9">Molybdopterin-dependent oxidoreductase</fullName>
    </submittedName>
</protein>
<dbReference type="EMBL" id="CP042430">
    <property type="protein sequence ID" value="QEC46404.1"/>
    <property type="molecule type" value="Genomic_DNA"/>
</dbReference>
<evidence type="ECO:0000256" key="6">
    <source>
        <dbReference type="SAM" id="Phobius"/>
    </source>
</evidence>
<feature type="domain" description="Oxidoreductase molybdopterin-binding" evidence="7">
    <location>
        <begin position="407"/>
        <end position="545"/>
    </location>
</feature>
<feature type="transmembrane region" description="Helical" evidence="6">
    <location>
        <begin position="86"/>
        <end position="109"/>
    </location>
</feature>